<dbReference type="InterPro" id="IPR036291">
    <property type="entry name" value="NAD(P)-bd_dom_sf"/>
</dbReference>
<gene>
    <name evidence="6 9" type="primary">argC</name>
    <name evidence="9" type="ORF">H0A68_02365</name>
</gene>
<name>A0A853F831_9BURK</name>
<evidence type="ECO:0000256" key="7">
    <source>
        <dbReference type="PROSITE-ProRule" id="PRU10010"/>
    </source>
</evidence>
<keyword evidence="3 6" id="KW-0028">Amino-acid biosynthesis</keyword>
<dbReference type="SUPFAM" id="SSF51735">
    <property type="entry name" value="NAD(P)-binding Rossmann-fold domains"/>
    <property type="match status" value="1"/>
</dbReference>
<dbReference type="GO" id="GO:0005737">
    <property type="term" value="C:cytoplasm"/>
    <property type="evidence" value="ECO:0007669"/>
    <property type="project" value="UniProtKB-SubCell"/>
</dbReference>
<protein>
    <recommendedName>
        <fullName evidence="6">N-acetyl-gamma-glutamyl-phosphate reductase</fullName>
        <shortName evidence="6">AGPR</shortName>
        <ecNumber evidence="6">1.2.1.38</ecNumber>
    </recommendedName>
    <alternativeName>
        <fullName evidence="6">N-acetyl-glutamate semialdehyde dehydrogenase</fullName>
        <shortName evidence="6">NAGSA dehydrogenase</shortName>
    </alternativeName>
</protein>
<dbReference type="SUPFAM" id="SSF55347">
    <property type="entry name" value="Glyceraldehyde-3-phosphate dehydrogenase-like, C-terminal domain"/>
    <property type="match status" value="1"/>
</dbReference>
<dbReference type="InterPro" id="IPR050085">
    <property type="entry name" value="AGPR"/>
</dbReference>
<evidence type="ECO:0000259" key="8">
    <source>
        <dbReference type="SMART" id="SM00859"/>
    </source>
</evidence>
<dbReference type="GO" id="GO:0051287">
    <property type="term" value="F:NAD binding"/>
    <property type="evidence" value="ECO:0007669"/>
    <property type="project" value="InterPro"/>
</dbReference>
<evidence type="ECO:0000313" key="9">
    <source>
        <dbReference type="EMBL" id="NYT35702.1"/>
    </source>
</evidence>
<comment type="subcellular location">
    <subcellularLocation>
        <location evidence="6">Cytoplasm</location>
    </subcellularLocation>
</comment>
<feature type="active site" evidence="6 7">
    <location>
        <position position="115"/>
    </location>
</feature>
<dbReference type="GO" id="GO:0006526">
    <property type="term" value="P:L-arginine biosynthetic process"/>
    <property type="evidence" value="ECO:0007669"/>
    <property type="project" value="UniProtKB-UniRule"/>
</dbReference>
<evidence type="ECO:0000256" key="2">
    <source>
        <dbReference type="ARBA" id="ARBA00022571"/>
    </source>
</evidence>
<comment type="similarity">
    <text evidence="6">Belongs to the NAGSA dehydrogenase family. Type 2 subfamily.</text>
</comment>
<comment type="catalytic activity">
    <reaction evidence="6">
        <text>N-acetyl-L-glutamate 5-semialdehyde + phosphate + NADP(+) = N-acetyl-L-glutamyl 5-phosphate + NADPH + H(+)</text>
        <dbReference type="Rhea" id="RHEA:21588"/>
        <dbReference type="ChEBI" id="CHEBI:15378"/>
        <dbReference type="ChEBI" id="CHEBI:29123"/>
        <dbReference type="ChEBI" id="CHEBI:43474"/>
        <dbReference type="ChEBI" id="CHEBI:57783"/>
        <dbReference type="ChEBI" id="CHEBI:57936"/>
        <dbReference type="ChEBI" id="CHEBI:58349"/>
        <dbReference type="EC" id="1.2.1.38"/>
    </reaction>
</comment>
<reference evidence="9 10" key="1">
    <citation type="submission" date="2020-07" db="EMBL/GenBank/DDBJ databases">
        <title>Taxonomic revisions and descriptions of new bacterial species based on genomic comparisons in the high-G+C-content subgroup of the family Alcaligenaceae.</title>
        <authorList>
            <person name="Szabo A."/>
            <person name="Felfoldi T."/>
        </authorList>
    </citation>
    <scope>NUCLEOTIDE SEQUENCE [LARGE SCALE GENOMIC DNA]</scope>
    <source>
        <strain evidence="9 10">DSM 25264</strain>
    </source>
</reference>
<evidence type="ECO:0000256" key="4">
    <source>
        <dbReference type="ARBA" id="ARBA00022857"/>
    </source>
</evidence>
<dbReference type="PROSITE" id="PS01224">
    <property type="entry name" value="ARGC"/>
    <property type="match status" value="1"/>
</dbReference>
<dbReference type="GO" id="GO:0003942">
    <property type="term" value="F:N-acetyl-gamma-glutamyl-phosphate reductase activity"/>
    <property type="evidence" value="ECO:0007669"/>
    <property type="project" value="UniProtKB-UniRule"/>
</dbReference>
<dbReference type="OrthoDB" id="9801289at2"/>
<dbReference type="HAMAP" id="MF_01110">
    <property type="entry name" value="ArgC_type2"/>
    <property type="match status" value="1"/>
</dbReference>
<dbReference type="InterPro" id="IPR010136">
    <property type="entry name" value="AGPR_type-2"/>
</dbReference>
<evidence type="ECO:0000256" key="1">
    <source>
        <dbReference type="ARBA" id="ARBA00022490"/>
    </source>
</evidence>
<dbReference type="SMART" id="SM00859">
    <property type="entry name" value="Semialdhyde_dh"/>
    <property type="match status" value="1"/>
</dbReference>
<comment type="pathway">
    <text evidence="6">Amino-acid biosynthesis; L-arginine biosynthesis; N(2)-acetyl-L-ornithine from L-glutamate: step 3/4.</text>
</comment>
<evidence type="ECO:0000313" key="10">
    <source>
        <dbReference type="Proteomes" id="UP000580517"/>
    </source>
</evidence>
<dbReference type="PANTHER" id="PTHR32338:SF10">
    <property type="entry name" value="N-ACETYL-GAMMA-GLUTAMYL-PHOSPHATE REDUCTASE, CHLOROPLASTIC-RELATED"/>
    <property type="match status" value="1"/>
</dbReference>
<dbReference type="CDD" id="cd23935">
    <property type="entry name" value="AGPR_2_C"/>
    <property type="match status" value="1"/>
</dbReference>
<keyword evidence="10" id="KW-1185">Reference proteome</keyword>
<dbReference type="NCBIfam" id="TIGR01851">
    <property type="entry name" value="argC_other"/>
    <property type="match status" value="1"/>
</dbReference>
<dbReference type="EMBL" id="JACCEW010000001">
    <property type="protein sequence ID" value="NYT35702.1"/>
    <property type="molecule type" value="Genomic_DNA"/>
</dbReference>
<accession>A0A853F831</accession>
<dbReference type="PANTHER" id="PTHR32338">
    <property type="entry name" value="N-ACETYL-GAMMA-GLUTAMYL-PHOSPHATE REDUCTASE, CHLOROPLASTIC-RELATED-RELATED"/>
    <property type="match status" value="1"/>
</dbReference>
<dbReference type="Pfam" id="PF01118">
    <property type="entry name" value="Semialdhyde_dh"/>
    <property type="match status" value="1"/>
</dbReference>
<proteinExistence type="inferred from homology"/>
<dbReference type="Proteomes" id="UP000580517">
    <property type="component" value="Unassembled WGS sequence"/>
</dbReference>
<dbReference type="Gene3D" id="3.40.50.720">
    <property type="entry name" value="NAD(P)-binding Rossmann-like Domain"/>
    <property type="match status" value="1"/>
</dbReference>
<sequence>MAIKVFIDGAAGTTGLQIRDRMAAETQFEVVQLEGEDRKSPEARARALNSADFAILCLPDAAAREAVQMIDSDVRVIDASSAHRTSKEWVYGLPELSAEQAEAIRGAKLVSNPGCYPTGAILLMRPLVDAGILPPSFPAPVVAVSGYSGAGNSLIKEYEDARASGADIAPLRGYALTMGHKHLPEMQAYSGLASAPNFMPMVGAYAQGILLYIPFHASALARPASKDDLHAVLSRHYQDSPFISVQPLIEAGSTEYLRPDALNNTNKVHLYVLSNADESQFTLAAVYDNLGKGASGAALQNLKLMAGV</sequence>
<feature type="domain" description="Semialdehyde dehydrogenase NAD-binding" evidence="8">
    <location>
        <begin position="4"/>
        <end position="104"/>
    </location>
</feature>
<dbReference type="InterPro" id="IPR058924">
    <property type="entry name" value="AGPR_dimerisation_dom"/>
</dbReference>
<dbReference type="UniPathway" id="UPA00068">
    <property type="reaction ID" value="UER00108"/>
</dbReference>
<dbReference type="AlphaFoldDB" id="A0A853F831"/>
<dbReference type="Gene3D" id="3.30.360.10">
    <property type="entry name" value="Dihydrodipicolinate Reductase, domain 2"/>
    <property type="match status" value="1"/>
</dbReference>
<keyword evidence="1 6" id="KW-0963">Cytoplasm</keyword>
<keyword evidence="5 6" id="KW-0560">Oxidoreductase</keyword>
<keyword evidence="4 6" id="KW-0521">NADP</keyword>
<dbReference type="CDD" id="cd17896">
    <property type="entry name" value="AGPR_2_N"/>
    <property type="match status" value="1"/>
</dbReference>
<comment type="caution">
    <text evidence="9">The sequence shown here is derived from an EMBL/GenBank/DDBJ whole genome shotgun (WGS) entry which is preliminary data.</text>
</comment>
<evidence type="ECO:0000256" key="3">
    <source>
        <dbReference type="ARBA" id="ARBA00022605"/>
    </source>
</evidence>
<dbReference type="InterPro" id="IPR000534">
    <property type="entry name" value="Semialdehyde_DH_NAD-bd"/>
</dbReference>
<keyword evidence="2 6" id="KW-0055">Arginine biosynthesis</keyword>
<evidence type="ECO:0000256" key="5">
    <source>
        <dbReference type="ARBA" id="ARBA00023002"/>
    </source>
</evidence>
<dbReference type="EC" id="1.2.1.38" evidence="6"/>
<dbReference type="RefSeq" id="WP_129967668.1">
    <property type="nucleotide sequence ID" value="NZ_JACCEW010000001.1"/>
</dbReference>
<evidence type="ECO:0000256" key="6">
    <source>
        <dbReference type="HAMAP-Rule" id="MF_01110"/>
    </source>
</evidence>
<dbReference type="Pfam" id="PF22698">
    <property type="entry name" value="Semialdhyde_dhC_1"/>
    <property type="match status" value="1"/>
</dbReference>
<dbReference type="InterPro" id="IPR023013">
    <property type="entry name" value="AGPR_AS"/>
</dbReference>
<organism evidence="9 10">
    <name type="scientific">Allopusillimonas soli</name>
    <dbReference type="NCBI Taxonomy" id="659016"/>
    <lineage>
        <taxon>Bacteria</taxon>
        <taxon>Pseudomonadati</taxon>
        <taxon>Pseudomonadota</taxon>
        <taxon>Betaproteobacteria</taxon>
        <taxon>Burkholderiales</taxon>
        <taxon>Alcaligenaceae</taxon>
        <taxon>Allopusillimonas</taxon>
    </lineage>
</organism>
<comment type="function">
    <text evidence="6">Catalyzes the NADPH-dependent reduction of N-acetyl-5-glutamyl phosphate to yield N-acetyl-L-glutamate 5-semialdehyde.</text>
</comment>